<dbReference type="Pfam" id="PF13499">
    <property type="entry name" value="EF-hand_7"/>
    <property type="match status" value="1"/>
</dbReference>
<dbReference type="PANTHER" id="PTHR20875">
    <property type="entry name" value="EF-HAND CALCIUM-BINDING DOMAIN-CONTAINING PROTEIN 6-RELATED"/>
    <property type="match status" value="1"/>
</dbReference>
<dbReference type="OrthoDB" id="10654447at2759"/>
<dbReference type="Gene3D" id="1.10.238.10">
    <property type="entry name" value="EF-hand"/>
    <property type="match status" value="1"/>
</dbReference>
<evidence type="ECO:0000313" key="4">
    <source>
        <dbReference type="EMBL" id="SPQ93902.1"/>
    </source>
</evidence>
<dbReference type="SMART" id="SM00054">
    <property type="entry name" value="EFh"/>
    <property type="match status" value="1"/>
</dbReference>
<dbReference type="PANTHER" id="PTHR20875:SF0">
    <property type="entry name" value="GH12158P"/>
    <property type="match status" value="1"/>
</dbReference>
<proteinExistence type="predicted"/>
<protein>
    <recommendedName>
        <fullName evidence="2">EF-hand domain-containing protein</fullName>
    </recommendedName>
</protein>
<keyword evidence="1" id="KW-0106">Calcium</keyword>
<reference evidence="3 5" key="1">
    <citation type="submission" date="2015-02" db="EMBL/GenBank/DDBJ databases">
        <authorList>
            <person name="Chooi Y.-H."/>
        </authorList>
    </citation>
    <scope>NUCLEOTIDE SEQUENCE [LARGE SCALE GENOMIC DNA]</scope>
    <source>
        <strain evidence="3">E3</strain>
    </source>
</reference>
<reference evidence="4 6" key="2">
    <citation type="submission" date="2018-03" db="EMBL/GenBank/DDBJ databases">
        <authorList>
            <person name="Fogelqvist J."/>
        </authorList>
    </citation>
    <scope>NUCLEOTIDE SEQUENCE [LARGE SCALE GENOMIC DNA]</scope>
</reference>
<dbReference type="GO" id="GO:0005509">
    <property type="term" value="F:calcium ion binding"/>
    <property type="evidence" value="ECO:0007669"/>
    <property type="project" value="InterPro"/>
</dbReference>
<keyword evidence="4" id="KW-0496">Mitochondrion</keyword>
<gene>
    <name evidence="3" type="ORF">PBRA_001660</name>
    <name evidence="4" type="ORF">PLBR_LOCUS1117</name>
</gene>
<dbReference type="Proteomes" id="UP000039324">
    <property type="component" value="Unassembled WGS sequence"/>
</dbReference>
<evidence type="ECO:0000256" key="1">
    <source>
        <dbReference type="ARBA" id="ARBA00022837"/>
    </source>
</evidence>
<dbReference type="PROSITE" id="PS50222">
    <property type="entry name" value="EF_HAND_2"/>
    <property type="match status" value="1"/>
</dbReference>
<keyword evidence="5" id="KW-1185">Reference proteome</keyword>
<geneLocation type="mitochondrion" evidence="4"/>
<organism evidence="3 5">
    <name type="scientific">Plasmodiophora brassicae</name>
    <name type="common">Clubroot disease agent</name>
    <dbReference type="NCBI Taxonomy" id="37360"/>
    <lineage>
        <taxon>Eukaryota</taxon>
        <taxon>Sar</taxon>
        <taxon>Rhizaria</taxon>
        <taxon>Endomyxa</taxon>
        <taxon>Phytomyxea</taxon>
        <taxon>Plasmodiophorida</taxon>
        <taxon>Plasmodiophoridae</taxon>
        <taxon>Plasmodiophora</taxon>
    </lineage>
</organism>
<evidence type="ECO:0000259" key="2">
    <source>
        <dbReference type="PROSITE" id="PS50222"/>
    </source>
</evidence>
<dbReference type="InterPro" id="IPR052603">
    <property type="entry name" value="EFCB6"/>
</dbReference>
<evidence type="ECO:0000313" key="6">
    <source>
        <dbReference type="Proteomes" id="UP000290189"/>
    </source>
</evidence>
<evidence type="ECO:0000313" key="5">
    <source>
        <dbReference type="Proteomes" id="UP000039324"/>
    </source>
</evidence>
<dbReference type="InterPro" id="IPR002048">
    <property type="entry name" value="EF_hand_dom"/>
</dbReference>
<dbReference type="InterPro" id="IPR018247">
    <property type="entry name" value="EF_Hand_1_Ca_BS"/>
</dbReference>
<accession>A0A0G4J010</accession>
<dbReference type="Proteomes" id="UP000290189">
    <property type="component" value="Unassembled WGS sequence"/>
</dbReference>
<name>A0A0G4J010_PLABS</name>
<evidence type="ECO:0000313" key="3">
    <source>
        <dbReference type="EMBL" id="CEP00606.1"/>
    </source>
</evidence>
<dbReference type="EMBL" id="OVEO01000002">
    <property type="protein sequence ID" value="SPQ93902.1"/>
    <property type="molecule type" value="Genomic_DNA"/>
</dbReference>
<sequence length="298" mass="33377">MSDEQFLELFSNFLFHLRASDVGDVARERMLDQVGIALKGVLEKNAVDMNREAVSLADGFPSRDNLAHALELVGRGVFATVGSAHVRLKDIFKMLDVDHDGIISSQDLREGLRSHMHVDVLQSQVRQIMAAFAHQRHSYLHYFEFVPFIQAALQYAIDEEDKVVHTPRPRLRGEELLLLEHIGKCVAASAHGGTIKDLFFSLSHTYAHLVTSEELLDFCKRTGVDVARTDIVDRIVEHYNPRAATEIHTLSYSQFARMCSESATHNFKNDPECDGTGATCDLAIDKLASVHVDPELPQ</sequence>
<feature type="domain" description="EF-hand" evidence="2">
    <location>
        <begin position="83"/>
        <end position="118"/>
    </location>
</feature>
<dbReference type="SUPFAM" id="SSF47473">
    <property type="entry name" value="EF-hand"/>
    <property type="match status" value="1"/>
</dbReference>
<dbReference type="PROSITE" id="PS00018">
    <property type="entry name" value="EF_HAND_1"/>
    <property type="match status" value="1"/>
</dbReference>
<dbReference type="AlphaFoldDB" id="A0A0G4J010"/>
<dbReference type="EMBL" id="CDSF01000101">
    <property type="protein sequence ID" value="CEP00606.1"/>
    <property type="molecule type" value="Genomic_DNA"/>
</dbReference>
<dbReference type="InterPro" id="IPR011992">
    <property type="entry name" value="EF-hand-dom_pair"/>
</dbReference>